<protein>
    <submittedName>
        <fullName evidence="1">Uncharacterized protein</fullName>
    </submittedName>
</protein>
<reference evidence="1" key="1">
    <citation type="submission" date="2016-10" db="EMBL/GenBank/DDBJ databases">
        <authorList>
            <person name="Benchimol M."/>
            <person name="Almeida L.G."/>
            <person name="Vasconcelos A.T."/>
            <person name="Perreira-Neves A."/>
            <person name="Rosa I.A."/>
            <person name="Tasca T."/>
            <person name="Bogo M.R."/>
            <person name="de Souza W."/>
        </authorList>
    </citation>
    <scope>NUCLEOTIDE SEQUENCE [LARGE SCALE GENOMIC DNA]</scope>
    <source>
        <strain evidence="1">K</strain>
    </source>
</reference>
<dbReference type="AlphaFoldDB" id="A0A1J4KVE6"/>
<comment type="caution">
    <text evidence="1">The sequence shown here is derived from an EMBL/GenBank/DDBJ whole genome shotgun (WGS) entry which is preliminary data.</text>
</comment>
<organism evidence="1 2">
    <name type="scientific">Tritrichomonas foetus</name>
    <dbReference type="NCBI Taxonomy" id="1144522"/>
    <lineage>
        <taxon>Eukaryota</taxon>
        <taxon>Metamonada</taxon>
        <taxon>Parabasalia</taxon>
        <taxon>Tritrichomonadida</taxon>
        <taxon>Tritrichomonadidae</taxon>
        <taxon>Tritrichomonas</taxon>
    </lineage>
</organism>
<dbReference type="GeneID" id="94833632"/>
<dbReference type="VEuPathDB" id="TrichDB:TRFO_16356"/>
<keyword evidence="2" id="KW-1185">Reference proteome</keyword>
<gene>
    <name evidence="1" type="ORF">TRFO_16356</name>
</gene>
<evidence type="ECO:0000313" key="1">
    <source>
        <dbReference type="EMBL" id="OHT13485.1"/>
    </source>
</evidence>
<proteinExistence type="predicted"/>
<dbReference type="RefSeq" id="XP_068366621.1">
    <property type="nucleotide sequence ID" value="XM_068498928.1"/>
</dbReference>
<dbReference type="EMBL" id="MLAK01000519">
    <property type="protein sequence ID" value="OHT13485.1"/>
    <property type="molecule type" value="Genomic_DNA"/>
</dbReference>
<evidence type="ECO:0000313" key="2">
    <source>
        <dbReference type="Proteomes" id="UP000179807"/>
    </source>
</evidence>
<dbReference type="Proteomes" id="UP000179807">
    <property type="component" value="Unassembled WGS sequence"/>
</dbReference>
<accession>A0A1J4KVE6</accession>
<sequence>MTENEYHDVSVKELDYNKLVRPILALEEQDQLQCLMPCDVSIKIDFGWSNIKSCALVRRFNPKKMYINDYDMFYRFENGRDKYIVLCGENYLILFQSLGIYGNKRKKKVNKYTIETLNQHLIQQNHLQNYMHFKQKCRIDIEKLSKSILQIENQTSSEDKTSREDQPKGLFYYQSSSLTVNKFIRLVMDVVIACYIKHLHYNNRSDRFLSSKYFIFEEYPKDNFKVIEQFDEFTHFVLNTKDGRSFIIKIIQTEEKFQEMKEIHIKLKDYPYFIRCYGYIEKYPTQNCFGLL</sequence>
<name>A0A1J4KVE6_9EUKA</name>